<protein>
    <recommendedName>
        <fullName evidence="4">DUF3558 domain-containing protein</fullName>
    </recommendedName>
</protein>
<evidence type="ECO:0000313" key="2">
    <source>
        <dbReference type="EMBL" id="NYZ61355.1"/>
    </source>
</evidence>
<comment type="caution">
    <text evidence="2">The sequence shown here is derived from an EMBL/GenBank/DDBJ whole genome shotgun (WGS) entry which is preliminary data.</text>
</comment>
<feature type="chain" id="PRO_5031354298" description="DUF3558 domain-containing protein" evidence="1">
    <location>
        <begin position="23"/>
        <end position="185"/>
    </location>
</feature>
<dbReference type="RefSeq" id="WP_180543123.1">
    <property type="nucleotide sequence ID" value="NZ_JACCJZ010000004.1"/>
</dbReference>
<gene>
    <name evidence="2" type="ORF">H0E82_01060</name>
</gene>
<dbReference type="PROSITE" id="PS51257">
    <property type="entry name" value="PROKAR_LIPOPROTEIN"/>
    <property type="match status" value="1"/>
</dbReference>
<keyword evidence="1" id="KW-0732">Signal</keyword>
<sequence length="185" mass="18562">MRLTTPFSVLACAAALVLVACGASDEPPAATGPQIIAAPVPPEALPGCAEIAEALGALVQDLQAVEPAGSRQSGPDSHDLRCTWRHADDGGALGAIVIVDAQPLTEQDMRRAGLYVDDPRAAALGGFIALPDGAFDGGAVLGPVGPQVIVGAVTVTLAGNARGSTAEVTMDQAVDGAIAVHRLMR</sequence>
<proteinExistence type="predicted"/>
<dbReference type="EMBL" id="JACCJZ010000004">
    <property type="protein sequence ID" value="NYZ61355.1"/>
    <property type="molecule type" value="Genomic_DNA"/>
</dbReference>
<evidence type="ECO:0000256" key="1">
    <source>
        <dbReference type="SAM" id="SignalP"/>
    </source>
</evidence>
<reference evidence="2 3" key="1">
    <citation type="submission" date="2020-07" db="EMBL/GenBank/DDBJ databases">
        <title>isolation of Luteimonas sp. SJ-16.</title>
        <authorList>
            <person name="Huang X.-X."/>
            <person name="Xu L."/>
            <person name="Sun J.-Q."/>
        </authorList>
    </citation>
    <scope>NUCLEOTIDE SEQUENCE [LARGE SCALE GENOMIC DNA]</scope>
    <source>
        <strain evidence="2 3">SJ-16</strain>
    </source>
</reference>
<evidence type="ECO:0000313" key="3">
    <source>
        <dbReference type="Proteomes" id="UP000589896"/>
    </source>
</evidence>
<keyword evidence="3" id="KW-1185">Reference proteome</keyword>
<feature type="signal peptide" evidence="1">
    <location>
        <begin position="1"/>
        <end position="22"/>
    </location>
</feature>
<dbReference type="Proteomes" id="UP000589896">
    <property type="component" value="Unassembled WGS sequence"/>
</dbReference>
<name>A0A7Z0TX24_9GAMM</name>
<evidence type="ECO:0008006" key="4">
    <source>
        <dbReference type="Google" id="ProtNLM"/>
    </source>
</evidence>
<organism evidence="2 3">
    <name type="scientific">Luteimonas deserti</name>
    <dbReference type="NCBI Taxonomy" id="2752306"/>
    <lineage>
        <taxon>Bacteria</taxon>
        <taxon>Pseudomonadati</taxon>
        <taxon>Pseudomonadota</taxon>
        <taxon>Gammaproteobacteria</taxon>
        <taxon>Lysobacterales</taxon>
        <taxon>Lysobacteraceae</taxon>
        <taxon>Luteimonas</taxon>
    </lineage>
</organism>
<dbReference type="AlphaFoldDB" id="A0A7Z0TX24"/>
<accession>A0A7Z0TX24</accession>